<keyword evidence="2" id="KW-1185">Reference proteome</keyword>
<dbReference type="AlphaFoldDB" id="A0A376AFF9"/>
<reference evidence="2" key="1">
    <citation type="submission" date="2018-07" db="EMBL/GenBank/DDBJ databases">
        <authorList>
            <person name="Peiro R."/>
            <person name="Begona"/>
            <person name="Cbmso G."/>
            <person name="Lopez M."/>
            <person name="Gonzalez S."/>
        </authorList>
    </citation>
    <scope>NUCLEOTIDE SEQUENCE [LARGE SCALE GENOMIC DNA]</scope>
</reference>
<protein>
    <submittedName>
        <fullName evidence="1">Uncharacterized protein</fullName>
    </submittedName>
</protein>
<dbReference type="Proteomes" id="UP000254764">
    <property type="component" value="Unassembled WGS sequence"/>
</dbReference>
<evidence type="ECO:0000313" key="2">
    <source>
        <dbReference type="Proteomes" id="UP000254764"/>
    </source>
</evidence>
<accession>A0A376AFF9</accession>
<gene>
    <name evidence="1" type="ORF">RHIZ70_2264</name>
</gene>
<sequence length="38" mass="4084">MYPGIMRMSASDAFMSPYLLSTALCVKGAVASIMRICP</sequence>
<dbReference type="EMBL" id="UEYP01000002">
    <property type="protein sequence ID" value="SSC66556.1"/>
    <property type="molecule type" value="Genomic_DNA"/>
</dbReference>
<organism evidence="1 2">
    <name type="scientific">Ciceribacter selenitireducens ATCC BAA-1503</name>
    <dbReference type="NCBI Taxonomy" id="1336235"/>
    <lineage>
        <taxon>Bacteria</taxon>
        <taxon>Pseudomonadati</taxon>
        <taxon>Pseudomonadota</taxon>
        <taxon>Alphaproteobacteria</taxon>
        <taxon>Hyphomicrobiales</taxon>
        <taxon>Rhizobiaceae</taxon>
        <taxon>Ciceribacter</taxon>
    </lineage>
</organism>
<name>A0A376AFF9_9HYPH</name>
<proteinExistence type="predicted"/>
<evidence type="ECO:0000313" key="1">
    <source>
        <dbReference type="EMBL" id="SSC66556.1"/>
    </source>
</evidence>